<accession>A0ABW2XSL1</accession>
<dbReference type="InterPro" id="IPR029069">
    <property type="entry name" value="HotDog_dom_sf"/>
</dbReference>
<proteinExistence type="predicted"/>
<comment type="caution">
    <text evidence="2">The sequence shown here is derived from an EMBL/GenBank/DDBJ whole genome shotgun (WGS) entry which is preliminary data.</text>
</comment>
<name>A0ABW2XSL1_9ACTN</name>
<dbReference type="InterPro" id="IPR006683">
    <property type="entry name" value="Thioestr_dom"/>
</dbReference>
<dbReference type="CDD" id="cd03443">
    <property type="entry name" value="PaaI_thioesterase"/>
    <property type="match status" value="1"/>
</dbReference>
<dbReference type="SUPFAM" id="SSF54637">
    <property type="entry name" value="Thioesterase/thiol ester dehydrase-isomerase"/>
    <property type="match status" value="2"/>
</dbReference>
<dbReference type="RefSeq" id="WP_131759838.1">
    <property type="nucleotide sequence ID" value="NZ_CAACUY010000092.1"/>
</dbReference>
<evidence type="ECO:0000313" key="3">
    <source>
        <dbReference type="Proteomes" id="UP001597063"/>
    </source>
</evidence>
<dbReference type="EMBL" id="JBHTGP010000017">
    <property type="protein sequence ID" value="MFD0689511.1"/>
    <property type="molecule type" value="Genomic_DNA"/>
</dbReference>
<organism evidence="2 3">
    <name type="scientific">Actinomadura fibrosa</name>
    <dbReference type="NCBI Taxonomy" id="111802"/>
    <lineage>
        <taxon>Bacteria</taxon>
        <taxon>Bacillati</taxon>
        <taxon>Actinomycetota</taxon>
        <taxon>Actinomycetes</taxon>
        <taxon>Streptosporangiales</taxon>
        <taxon>Thermomonosporaceae</taxon>
        <taxon>Actinomadura</taxon>
    </lineage>
</organism>
<protein>
    <submittedName>
        <fullName evidence="2">Hotdog domain-containing protein</fullName>
    </submittedName>
</protein>
<dbReference type="PANTHER" id="PTHR43240">
    <property type="entry name" value="1,4-DIHYDROXY-2-NAPHTHOYL-COA THIOESTERASE 1"/>
    <property type="match status" value="1"/>
</dbReference>
<dbReference type="Pfam" id="PF03061">
    <property type="entry name" value="4HBT"/>
    <property type="match status" value="1"/>
</dbReference>
<gene>
    <name evidence="2" type="ORF">ACFQZM_33840</name>
</gene>
<feature type="domain" description="Thioesterase" evidence="1">
    <location>
        <begin position="51"/>
        <end position="114"/>
    </location>
</feature>
<dbReference type="Proteomes" id="UP001597063">
    <property type="component" value="Unassembled WGS sequence"/>
</dbReference>
<sequence>MPTGTAGSRSHILRELGLSAVRDGGGGMRGSAPVTPPMHVPGTPRLRTSILATWADTLTGLLAADALAPRVPVTVDLDVHLFRPAPESGTVLAAARTLKAGRSIVVADVEFASARGEPFAVATGSFVSAPDPALRLPERLTLDAPPPEQRLAVPLAERAGCRRTGPGTAVLPRSGDGLNASGTVNGGLIALAAEEAVLSLAPGTALCSLHLRYLQPVRVGPVVATARPHGGLARVDVRDAGGGDRLSVAATARTEAAR</sequence>
<keyword evidence="3" id="KW-1185">Reference proteome</keyword>
<reference evidence="3" key="1">
    <citation type="journal article" date="2019" name="Int. J. Syst. Evol. Microbiol.">
        <title>The Global Catalogue of Microorganisms (GCM) 10K type strain sequencing project: providing services to taxonomists for standard genome sequencing and annotation.</title>
        <authorList>
            <consortium name="The Broad Institute Genomics Platform"/>
            <consortium name="The Broad Institute Genome Sequencing Center for Infectious Disease"/>
            <person name="Wu L."/>
            <person name="Ma J."/>
        </authorList>
    </citation>
    <scope>NUCLEOTIDE SEQUENCE [LARGE SCALE GENOMIC DNA]</scope>
    <source>
        <strain evidence="3">JCM 9371</strain>
    </source>
</reference>
<evidence type="ECO:0000259" key="1">
    <source>
        <dbReference type="Pfam" id="PF03061"/>
    </source>
</evidence>
<evidence type="ECO:0000313" key="2">
    <source>
        <dbReference type="EMBL" id="MFD0689511.1"/>
    </source>
</evidence>
<dbReference type="Gene3D" id="3.10.129.10">
    <property type="entry name" value="Hotdog Thioesterase"/>
    <property type="match status" value="2"/>
</dbReference>